<dbReference type="InterPro" id="IPR029045">
    <property type="entry name" value="ClpP/crotonase-like_dom_sf"/>
</dbReference>
<name>A0A2U3I069_9BURK</name>
<gene>
    <name evidence="2" type="ORF">NOV72_00757</name>
</gene>
<keyword evidence="3" id="KW-1185">Reference proteome</keyword>
<evidence type="ECO:0000313" key="3">
    <source>
        <dbReference type="Proteomes" id="UP000238169"/>
    </source>
</evidence>
<dbReference type="RefSeq" id="WP_106853287.1">
    <property type="nucleotide sequence ID" value="NZ_OGTP01000001.1"/>
</dbReference>
<dbReference type="AlphaFoldDB" id="A0A2U3I069"/>
<comment type="similarity">
    <text evidence="1">Belongs to the enoyl-CoA hydratase/isomerase family.</text>
</comment>
<dbReference type="Gene3D" id="1.10.287.2460">
    <property type="match status" value="1"/>
</dbReference>
<dbReference type="CDD" id="cd06558">
    <property type="entry name" value="crotonase-like"/>
    <property type="match status" value="1"/>
</dbReference>
<dbReference type="PANTHER" id="PTHR43802:SF1">
    <property type="entry name" value="IP11341P-RELATED"/>
    <property type="match status" value="1"/>
</dbReference>
<dbReference type="EMBL" id="OGTP01000001">
    <property type="protein sequence ID" value="SPB13459.1"/>
    <property type="molecule type" value="Genomic_DNA"/>
</dbReference>
<dbReference type="NCBIfam" id="NF006108">
    <property type="entry name" value="PRK08259.1"/>
    <property type="match status" value="1"/>
</dbReference>
<dbReference type="OrthoDB" id="5291143at2"/>
<dbReference type="InterPro" id="IPR001753">
    <property type="entry name" value="Enoyl-CoA_hydra/iso"/>
</dbReference>
<dbReference type="PANTHER" id="PTHR43802">
    <property type="entry name" value="ENOYL-COA HYDRATASE"/>
    <property type="match status" value="1"/>
</dbReference>
<dbReference type="Gene3D" id="3.90.226.10">
    <property type="entry name" value="2-enoyl-CoA Hydratase, Chain A, domain 1"/>
    <property type="match status" value="1"/>
</dbReference>
<sequence>MSPRIEYLGEHVRMEPHARDPRVVTVVLDRPERRNAVDRPIADALREAFERFDANDALSVAVLWGAGGTFCAGADLSAFDDDARRNEIHPDGSGPGPMGPTRLALNKPVIAAIAGHAVAGGLELAAWCDMRVVEEQAVLGVFCRRVGVPLIDGGTIRLPRLVGLSRALDLILTGRAVDAHEALAIGLANRLAPPGEARGVAEALACELAAWPQAALRADLRSVHENAFDADIARALQREGANGYRSIFDEGLDGATRFLARASAPKGKAT</sequence>
<accession>A0A2U3I069</accession>
<evidence type="ECO:0000313" key="2">
    <source>
        <dbReference type="EMBL" id="SPB13459.1"/>
    </source>
</evidence>
<proteinExistence type="inferred from homology"/>
<dbReference type="GO" id="GO:0003824">
    <property type="term" value="F:catalytic activity"/>
    <property type="evidence" value="ECO:0007669"/>
    <property type="project" value="UniProtKB-ARBA"/>
</dbReference>
<dbReference type="SUPFAM" id="SSF52096">
    <property type="entry name" value="ClpP/crotonase"/>
    <property type="match status" value="1"/>
</dbReference>
<dbReference type="Proteomes" id="UP000238169">
    <property type="component" value="Unassembled WGS sequence"/>
</dbReference>
<protein>
    <submittedName>
        <fullName evidence="2">Enoyl-CoA hydratase</fullName>
    </submittedName>
</protein>
<dbReference type="Pfam" id="PF00378">
    <property type="entry name" value="ECH_1"/>
    <property type="match status" value="1"/>
</dbReference>
<organism evidence="2 3">
    <name type="scientific">Caballeronia novacaledonica</name>
    <dbReference type="NCBI Taxonomy" id="1544861"/>
    <lineage>
        <taxon>Bacteria</taxon>
        <taxon>Pseudomonadati</taxon>
        <taxon>Pseudomonadota</taxon>
        <taxon>Betaproteobacteria</taxon>
        <taxon>Burkholderiales</taxon>
        <taxon>Burkholderiaceae</taxon>
        <taxon>Caballeronia</taxon>
    </lineage>
</organism>
<reference evidence="3" key="1">
    <citation type="submission" date="2018-01" db="EMBL/GenBank/DDBJ databases">
        <authorList>
            <person name="Peeters C."/>
        </authorList>
    </citation>
    <scope>NUCLEOTIDE SEQUENCE [LARGE SCALE GENOMIC DNA]</scope>
</reference>
<evidence type="ECO:0000256" key="1">
    <source>
        <dbReference type="ARBA" id="ARBA00005254"/>
    </source>
</evidence>